<dbReference type="Proteomes" id="UP000307244">
    <property type="component" value="Unassembled WGS sequence"/>
</dbReference>
<comment type="caution">
    <text evidence="2">The sequence shown here is derived from an EMBL/GenBank/DDBJ whole genome shotgun (WGS) entry which is preliminary data.</text>
</comment>
<dbReference type="Gene3D" id="3.40.630.30">
    <property type="match status" value="1"/>
</dbReference>
<dbReference type="Pfam" id="PF13302">
    <property type="entry name" value="Acetyltransf_3"/>
    <property type="match status" value="1"/>
</dbReference>
<dbReference type="AlphaFoldDB" id="A0A4U1CEB8"/>
<feature type="domain" description="N-acetyltransferase" evidence="1">
    <location>
        <begin position="5"/>
        <end position="158"/>
    </location>
</feature>
<dbReference type="EMBL" id="SWBQ01000007">
    <property type="protein sequence ID" value="TKC03687.1"/>
    <property type="molecule type" value="Genomic_DNA"/>
</dbReference>
<dbReference type="OrthoDB" id="6290225at2"/>
<keyword evidence="3" id="KW-1185">Reference proteome</keyword>
<dbReference type="SUPFAM" id="SSF55729">
    <property type="entry name" value="Acyl-CoA N-acyltransferases (Nat)"/>
    <property type="match status" value="1"/>
</dbReference>
<dbReference type="GO" id="GO:0016747">
    <property type="term" value="F:acyltransferase activity, transferring groups other than amino-acyl groups"/>
    <property type="evidence" value="ECO:0007669"/>
    <property type="project" value="InterPro"/>
</dbReference>
<protein>
    <submittedName>
        <fullName evidence="2">GNAT family N-acetyltransferase</fullName>
    </submittedName>
</protein>
<organism evidence="2 3">
    <name type="scientific">Pedobacter frigoris</name>
    <dbReference type="NCBI Taxonomy" id="2571272"/>
    <lineage>
        <taxon>Bacteria</taxon>
        <taxon>Pseudomonadati</taxon>
        <taxon>Bacteroidota</taxon>
        <taxon>Sphingobacteriia</taxon>
        <taxon>Sphingobacteriales</taxon>
        <taxon>Sphingobacteriaceae</taxon>
        <taxon>Pedobacter</taxon>
    </lineage>
</organism>
<gene>
    <name evidence="2" type="ORF">FA047_19180</name>
</gene>
<sequence length="169" mass="19747">MSSTVFLRPLVLEDANVSCQWRNNPEIWKFTGFVPDVPITKDIEQKWITDVLKKTDQKRFAICLIETGKYIGNVQLLKITRRSAEFHLFIGESEYWGRGIGKEATRLMMDFAFLELGLEHVILQVDKENLAAIAIYKKHGFVEVEIENQRNVMRVIRENYLNNHSNYLV</sequence>
<name>A0A4U1CEB8_9SPHI</name>
<evidence type="ECO:0000313" key="3">
    <source>
        <dbReference type="Proteomes" id="UP000307244"/>
    </source>
</evidence>
<dbReference type="InterPro" id="IPR016181">
    <property type="entry name" value="Acyl_CoA_acyltransferase"/>
</dbReference>
<dbReference type="PANTHER" id="PTHR43415:SF3">
    <property type="entry name" value="GNAT-FAMILY ACETYLTRANSFERASE"/>
    <property type="match status" value="1"/>
</dbReference>
<dbReference type="PANTHER" id="PTHR43415">
    <property type="entry name" value="SPERMIDINE N(1)-ACETYLTRANSFERASE"/>
    <property type="match status" value="1"/>
</dbReference>
<dbReference type="PROSITE" id="PS51186">
    <property type="entry name" value="GNAT"/>
    <property type="match status" value="1"/>
</dbReference>
<reference evidence="2 3" key="1">
    <citation type="submission" date="2019-04" db="EMBL/GenBank/DDBJ databases">
        <title>Pedobacter sp. RP-3-15 sp. nov., isolated from Arctic soil.</title>
        <authorList>
            <person name="Dahal R.H."/>
            <person name="Kim D.-U."/>
        </authorList>
    </citation>
    <scope>NUCLEOTIDE SEQUENCE [LARGE SCALE GENOMIC DNA]</scope>
    <source>
        <strain evidence="2 3">RP-3-15</strain>
    </source>
</reference>
<proteinExistence type="predicted"/>
<evidence type="ECO:0000259" key="1">
    <source>
        <dbReference type="PROSITE" id="PS51186"/>
    </source>
</evidence>
<accession>A0A4U1CEB8</accession>
<dbReference type="InterPro" id="IPR000182">
    <property type="entry name" value="GNAT_dom"/>
</dbReference>
<keyword evidence="2" id="KW-0808">Transferase</keyword>
<evidence type="ECO:0000313" key="2">
    <source>
        <dbReference type="EMBL" id="TKC03687.1"/>
    </source>
</evidence>
<dbReference type="RefSeq" id="WP_136837710.1">
    <property type="nucleotide sequence ID" value="NZ_SWBQ01000007.1"/>
</dbReference>